<name>A0ACB8R260_9AGAM</name>
<evidence type="ECO:0000313" key="2">
    <source>
        <dbReference type="Proteomes" id="UP000814033"/>
    </source>
</evidence>
<accession>A0ACB8R260</accession>
<reference evidence="1" key="1">
    <citation type="submission" date="2021-02" db="EMBL/GenBank/DDBJ databases">
        <authorList>
            <consortium name="DOE Joint Genome Institute"/>
            <person name="Ahrendt S."/>
            <person name="Looney B.P."/>
            <person name="Miyauchi S."/>
            <person name="Morin E."/>
            <person name="Drula E."/>
            <person name="Courty P.E."/>
            <person name="Chicoki N."/>
            <person name="Fauchery L."/>
            <person name="Kohler A."/>
            <person name="Kuo A."/>
            <person name="Labutti K."/>
            <person name="Pangilinan J."/>
            <person name="Lipzen A."/>
            <person name="Riley R."/>
            <person name="Andreopoulos W."/>
            <person name="He G."/>
            <person name="Johnson J."/>
            <person name="Barry K.W."/>
            <person name="Grigoriev I.V."/>
            <person name="Nagy L."/>
            <person name="Hibbett D."/>
            <person name="Henrissat B."/>
            <person name="Matheny P.B."/>
            <person name="Labbe J."/>
            <person name="Martin F."/>
        </authorList>
    </citation>
    <scope>NUCLEOTIDE SEQUENCE</scope>
    <source>
        <strain evidence="1">FP105234-sp</strain>
    </source>
</reference>
<keyword evidence="2" id="KW-1185">Reference proteome</keyword>
<sequence length="550" mass="61037">MELKLSSSCVSALSPLLQFGLLLAGLLTWGALHCKAARGDHAALVYVLAFAATYASASRLESNVCETPSLFSILIFGMYTFSALTFTALYRLSPFHPLAGYPGPQYCWLSSLWFTYISFRGRRHLVLDELHRRYGPFVRIGPNTLSINSPSAMSIYASSNSIKSDSYLTPGHVPNISLYFKQPTEKLHSARRRVWESLFSAAGVAQLYPVLEKRTWELMHCLERRQSLSDTGTLNLTECFYHWSYDLMGDVVFGGSSELELMKEGDPRNLIHGAKMANVIPDSFGQSPWLMDILWHIPAGKDMFQFQKRVADMVRTRLNVAKPPQALRDLMSYLIEAGNIPQQDLELDAAVAIQGGSGNTTVTISLAFYFMLSEPGTFDTLRNELAKAFPDPTGALPPAELAALPYLNAVVNEALRLGSPFFVPRIVPVGGMTIDGRFIPEDTIVAIAAYSQQTSPDNFFPDPMRFRPLRWLQDGLGPDTKANMSVLASFSAGNHACIAKAFAYQEMRYVIARLVLAYDMSLSDAFDIKAFRDGIMSVRVAFPSMTSLFQ</sequence>
<organism evidence="1 2">
    <name type="scientific">Auriscalpium vulgare</name>
    <dbReference type="NCBI Taxonomy" id="40419"/>
    <lineage>
        <taxon>Eukaryota</taxon>
        <taxon>Fungi</taxon>
        <taxon>Dikarya</taxon>
        <taxon>Basidiomycota</taxon>
        <taxon>Agaricomycotina</taxon>
        <taxon>Agaricomycetes</taxon>
        <taxon>Russulales</taxon>
        <taxon>Auriscalpiaceae</taxon>
        <taxon>Auriscalpium</taxon>
    </lineage>
</organism>
<reference evidence="1" key="2">
    <citation type="journal article" date="2022" name="New Phytol.">
        <title>Evolutionary transition to the ectomycorrhizal habit in the genomes of a hyperdiverse lineage of mushroom-forming fungi.</title>
        <authorList>
            <person name="Looney B."/>
            <person name="Miyauchi S."/>
            <person name="Morin E."/>
            <person name="Drula E."/>
            <person name="Courty P.E."/>
            <person name="Kohler A."/>
            <person name="Kuo A."/>
            <person name="LaButti K."/>
            <person name="Pangilinan J."/>
            <person name="Lipzen A."/>
            <person name="Riley R."/>
            <person name="Andreopoulos W."/>
            <person name="He G."/>
            <person name="Johnson J."/>
            <person name="Nolan M."/>
            <person name="Tritt A."/>
            <person name="Barry K.W."/>
            <person name="Grigoriev I.V."/>
            <person name="Nagy L.G."/>
            <person name="Hibbett D."/>
            <person name="Henrissat B."/>
            <person name="Matheny P.B."/>
            <person name="Labbe J."/>
            <person name="Martin F.M."/>
        </authorList>
    </citation>
    <scope>NUCLEOTIDE SEQUENCE</scope>
    <source>
        <strain evidence="1">FP105234-sp</strain>
    </source>
</reference>
<dbReference type="EMBL" id="MU276769">
    <property type="protein sequence ID" value="KAI0037701.1"/>
    <property type="molecule type" value="Genomic_DNA"/>
</dbReference>
<protein>
    <submittedName>
        <fullName evidence="1">Cytochrome P450</fullName>
    </submittedName>
</protein>
<evidence type="ECO:0000313" key="1">
    <source>
        <dbReference type="EMBL" id="KAI0037701.1"/>
    </source>
</evidence>
<proteinExistence type="predicted"/>
<dbReference type="Proteomes" id="UP000814033">
    <property type="component" value="Unassembled WGS sequence"/>
</dbReference>
<gene>
    <name evidence="1" type="ORF">FA95DRAFT_1568082</name>
</gene>
<comment type="caution">
    <text evidence="1">The sequence shown here is derived from an EMBL/GenBank/DDBJ whole genome shotgun (WGS) entry which is preliminary data.</text>
</comment>